<sequence>MASTRVPLERLREGGEHQGPLERLREAWRPPFKKFLAHPASPLGAFLVGCVSKGTLLVVTLRLP</sequence>
<dbReference type="EMBL" id="AP019297">
    <property type="protein sequence ID" value="BBG93452.1"/>
    <property type="molecule type" value="Genomic_DNA"/>
</dbReference>
<gene>
    <name evidence="2" type="ORF">Prudu_001464</name>
</gene>
<protein>
    <submittedName>
        <fullName evidence="2">Uncharacterized protein</fullName>
    </submittedName>
</protein>
<reference evidence="2" key="1">
    <citation type="journal article" date="2019" name="Science">
        <title>Mutation of a bHLH transcription factor allowed almond domestication.</title>
        <authorList>
            <person name="Sanchez-Perez R."/>
            <person name="Pavan S."/>
            <person name="Mazzeo R."/>
            <person name="Moldovan C."/>
            <person name="Aiese Cigliano R."/>
            <person name="Del Cueto J."/>
            <person name="Ricciardi F."/>
            <person name="Lotti C."/>
            <person name="Ricciardi L."/>
            <person name="Dicenta F."/>
            <person name="Lopez-Marques R.L."/>
            <person name="Lindberg Moller B."/>
        </authorList>
    </citation>
    <scope>NUCLEOTIDE SEQUENCE</scope>
</reference>
<name>A0A4Y1QNL3_PRUDU</name>
<accession>A0A4Y1QNL3</accession>
<organism evidence="2">
    <name type="scientific">Prunus dulcis</name>
    <name type="common">Almond</name>
    <name type="synonym">Amygdalus dulcis</name>
    <dbReference type="NCBI Taxonomy" id="3755"/>
    <lineage>
        <taxon>Eukaryota</taxon>
        <taxon>Viridiplantae</taxon>
        <taxon>Streptophyta</taxon>
        <taxon>Embryophyta</taxon>
        <taxon>Tracheophyta</taxon>
        <taxon>Spermatophyta</taxon>
        <taxon>Magnoliopsida</taxon>
        <taxon>eudicotyledons</taxon>
        <taxon>Gunneridae</taxon>
        <taxon>Pentapetalae</taxon>
        <taxon>rosids</taxon>
        <taxon>fabids</taxon>
        <taxon>Rosales</taxon>
        <taxon>Rosaceae</taxon>
        <taxon>Amygdaloideae</taxon>
        <taxon>Amygdaleae</taxon>
        <taxon>Prunus</taxon>
    </lineage>
</organism>
<feature type="compositionally biased region" description="Basic and acidic residues" evidence="1">
    <location>
        <begin position="7"/>
        <end position="23"/>
    </location>
</feature>
<feature type="region of interest" description="Disordered" evidence="1">
    <location>
        <begin position="1"/>
        <end position="23"/>
    </location>
</feature>
<evidence type="ECO:0000313" key="2">
    <source>
        <dbReference type="EMBL" id="BBG93452.1"/>
    </source>
</evidence>
<proteinExistence type="predicted"/>
<dbReference type="AlphaFoldDB" id="A0A4Y1QNL3"/>
<evidence type="ECO:0000256" key="1">
    <source>
        <dbReference type="SAM" id="MobiDB-lite"/>
    </source>
</evidence>